<evidence type="ECO:0000313" key="3">
    <source>
        <dbReference type="EMBL" id="GAA4405308.1"/>
    </source>
</evidence>
<feature type="transmembrane region" description="Helical" evidence="2">
    <location>
        <begin position="387"/>
        <end position="405"/>
    </location>
</feature>
<gene>
    <name evidence="3" type="ORF">GCM10023187_23520</name>
</gene>
<feature type="transmembrane region" description="Helical" evidence="2">
    <location>
        <begin position="94"/>
        <end position="127"/>
    </location>
</feature>
<feature type="transmembrane region" description="Helical" evidence="2">
    <location>
        <begin position="325"/>
        <end position="342"/>
    </location>
</feature>
<feature type="transmembrane region" description="Helical" evidence="2">
    <location>
        <begin position="40"/>
        <end position="59"/>
    </location>
</feature>
<keyword evidence="2" id="KW-0812">Transmembrane</keyword>
<feature type="transmembrane region" description="Helical" evidence="2">
    <location>
        <begin position="303"/>
        <end position="319"/>
    </location>
</feature>
<reference evidence="4" key="1">
    <citation type="journal article" date="2019" name="Int. J. Syst. Evol. Microbiol.">
        <title>The Global Catalogue of Microorganisms (GCM) 10K type strain sequencing project: providing services to taxonomists for standard genome sequencing and annotation.</title>
        <authorList>
            <consortium name="The Broad Institute Genomics Platform"/>
            <consortium name="The Broad Institute Genome Sequencing Center for Infectious Disease"/>
            <person name="Wu L."/>
            <person name="Ma J."/>
        </authorList>
    </citation>
    <scope>NUCLEOTIDE SEQUENCE [LARGE SCALE GENOMIC DNA]</scope>
    <source>
        <strain evidence="4">JCM 17925</strain>
    </source>
</reference>
<evidence type="ECO:0008006" key="5">
    <source>
        <dbReference type="Google" id="ProtNLM"/>
    </source>
</evidence>
<feature type="compositionally biased region" description="Polar residues" evidence="1">
    <location>
        <begin position="413"/>
        <end position="427"/>
    </location>
</feature>
<feature type="transmembrane region" description="Helical" evidence="2">
    <location>
        <begin position="6"/>
        <end position="24"/>
    </location>
</feature>
<comment type="caution">
    <text evidence="3">The sequence shown here is derived from an EMBL/GenBank/DDBJ whole genome shotgun (WGS) entry which is preliminary data.</text>
</comment>
<feature type="transmembrane region" description="Helical" evidence="2">
    <location>
        <begin position="139"/>
        <end position="160"/>
    </location>
</feature>
<accession>A0ABP8KEF6</accession>
<feature type="transmembrane region" description="Helical" evidence="2">
    <location>
        <begin position="186"/>
        <end position="212"/>
    </location>
</feature>
<evidence type="ECO:0000256" key="2">
    <source>
        <dbReference type="SAM" id="Phobius"/>
    </source>
</evidence>
<keyword evidence="2" id="KW-0472">Membrane</keyword>
<protein>
    <recommendedName>
        <fullName evidence="5">DUF2029 domain-containing protein</fullName>
    </recommendedName>
</protein>
<dbReference type="Proteomes" id="UP001500936">
    <property type="component" value="Unassembled WGS sequence"/>
</dbReference>
<feature type="transmembrane region" description="Helical" evidence="2">
    <location>
        <begin position="219"/>
        <end position="247"/>
    </location>
</feature>
<dbReference type="EMBL" id="BAABHB010000004">
    <property type="protein sequence ID" value="GAA4405308.1"/>
    <property type="molecule type" value="Genomic_DNA"/>
</dbReference>
<feature type="transmembrane region" description="Helical" evidence="2">
    <location>
        <begin position="349"/>
        <end position="367"/>
    </location>
</feature>
<organism evidence="3 4">
    <name type="scientific">Nibrella viscosa</name>
    <dbReference type="NCBI Taxonomy" id="1084524"/>
    <lineage>
        <taxon>Bacteria</taxon>
        <taxon>Pseudomonadati</taxon>
        <taxon>Bacteroidota</taxon>
        <taxon>Cytophagia</taxon>
        <taxon>Cytophagales</taxon>
        <taxon>Spirosomataceae</taxon>
        <taxon>Nibrella</taxon>
    </lineage>
</organism>
<name>A0ABP8KEF6_9BACT</name>
<keyword evidence="4" id="KW-1185">Reference proteome</keyword>
<keyword evidence="2" id="KW-1133">Transmembrane helix</keyword>
<evidence type="ECO:0000256" key="1">
    <source>
        <dbReference type="SAM" id="MobiDB-lite"/>
    </source>
</evidence>
<dbReference type="RefSeq" id="WP_345267259.1">
    <property type="nucleotide sequence ID" value="NZ_BAABHB010000004.1"/>
</dbReference>
<feature type="region of interest" description="Disordered" evidence="1">
    <location>
        <begin position="413"/>
        <end position="433"/>
    </location>
</feature>
<sequence length="433" mass="48442">MDVIVIKVLIALVGTLAFGVLYRLREQIERWPEPTRNRRLALAFTLCRLVPFVGIYLIAGAETRSDVPLFYQAAAEALAGKLVYRDFWSPYSPLFAYLTALPLVIWHSAKAVVLFMIGVEGLAWWLTYRLARRQVGARAHWVALLYLVLPAPLVFCVLGGQEDSWMWAFTVASLHLGRQQPDEFRLGMWMAVVLLATKALAVLIVAALFFWVRRPVRYVFGLAVVGLPALAVLYLLTGTGFLTPLMFAGMLFAPNIWTVLAPLTGDFMQYAGPLSTLGLLTVIAFSAVGAWRLRQQRVSYERSLPILWLLCYGFIMVVHKSSFSNYAFIYMLPLVFSVIDLTDSRQVGALLVLNALAAIQPSLWWSLDTPLFTNPAMLMQGQNLLEYSMEVCIVLSVAYFVWLAYTRIPTGSRPLSSVQTPHPSSTPDLKHGT</sequence>
<proteinExistence type="predicted"/>
<feature type="transmembrane region" description="Helical" evidence="2">
    <location>
        <begin position="267"/>
        <end position="291"/>
    </location>
</feature>
<evidence type="ECO:0000313" key="4">
    <source>
        <dbReference type="Proteomes" id="UP001500936"/>
    </source>
</evidence>